<feature type="domain" description="HTH tetR-type" evidence="6">
    <location>
        <begin position="11"/>
        <end position="71"/>
    </location>
</feature>
<dbReference type="EMBL" id="JACCBJ010000001">
    <property type="protein sequence ID" value="NYD75284.1"/>
    <property type="molecule type" value="Genomic_DNA"/>
</dbReference>
<dbReference type="PANTHER" id="PTHR30055">
    <property type="entry name" value="HTH-TYPE TRANSCRIPTIONAL REGULATOR RUTR"/>
    <property type="match status" value="1"/>
</dbReference>
<evidence type="ECO:0000256" key="1">
    <source>
        <dbReference type="ARBA" id="ARBA00022491"/>
    </source>
</evidence>
<dbReference type="PRINTS" id="PR00400">
    <property type="entry name" value="TETREPRESSOR"/>
</dbReference>
<gene>
    <name evidence="7" type="ORF">BJ963_002803</name>
</gene>
<dbReference type="InterPro" id="IPR050109">
    <property type="entry name" value="HTH-type_TetR-like_transc_reg"/>
</dbReference>
<accession>A0A852T3R3</accession>
<dbReference type="Pfam" id="PF02909">
    <property type="entry name" value="TetR_C_1"/>
    <property type="match status" value="1"/>
</dbReference>
<evidence type="ECO:0000259" key="6">
    <source>
        <dbReference type="PROSITE" id="PS50977"/>
    </source>
</evidence>
<protein>
    <submittedName>
        <fullName evidence="7">AcrR family transcriptional regulator</fullName>
    </submittedName>
</protein>
<organism evidence="7 8">
    <name type="scientific">Leifsonia soli</name>
    <dbReference type="NCBI Taxonomy" id="582665"/>
    <lineage>
        <taxon>Bacteria</taxon>
        <taxon>Bacillati</taxon>
        <taxon>Actinomycetota</taxon>
        <taxon>Actinomycetes</taxon>
        <taxon>Micrococcales</taxon>
        <taxon>Microbacteriaceae</taxon>
        <taxon>Leifsonia</taxon>
    </lineage>
</organism>
<keyword evidence="1" id="KW-0678">Repressor</keyword>
<keyword evidence="3 5" id="KW-0238">DNA-binding</keyword>
<comment type="caution">
    <text evidence="7">The sequence shown here is derived from an EMBL/GenBank/DDBJ whole genome shotgun (WGS) entry which is preliminary data.</text>
</comment>
<dbReference type="InterPro" id="IPR036271">
    <property type="entry name" value="Tet_transcr_reg_TetR-rel_C_sf"/>
</dbReference>
<evidence type="ECO:0000256" key="5">
    <source>
        <dbReference type="PROSITE-ProRule" id="PRU00335"/>
    </source>
</evidence>
<dbReference type="SUPFAM" id="SSF48498">
    <property type="entry name" value="Tetracyclin repressor-like, C-terminal domain"/>
    <property type="match status" value="1"/>
</dbReference>
<evidence type="ECO:0000313" key="7">
    <source>
        <dbReference type="EMBL" id="NYD75284.1"/>
    </source>
</evidence>
<dbReference type="AlphaFoldDB" id="A0A852T3R3"/>
<evidence type="ECO:0000256" key="3">
    <source>
        <dbReference type="ARBA" id="ARBA00023125"/>
    </source>
</evidence>
<dbReference type="InterPro" id="IPR003012">
    <property type="entry name" value="Tet_transcr_reg_TetR"/>
</dbReference>
<name>A0A852T3R3_9MICO</name>
<dbReference type="InterPro" id="IPR004111">
    <property type="entry name" value="Repressor_TetR_C"/>
</dbReference>
<dbReference type="GO" id="GO:0000976">
    <property type="term" value="F:transcription cis-regulatory region binding"/>
    <property type="evidence" value="ECO:0007669"/>
    <property type="project" value="TreeGrafter"/>
</dbReference>
<dbReference type="PANTHER" id="PTHR30055:SF151">
    <property type="entry name" value="TRANSCRIPTIONAL REGULATORY PROTEIN"/>
    <property type="match status" value="1"/>
</dbReference>
<dbReference type="InterPro" id="IPR009057">
    <property type="entry name" value="Homeodomain-like_sf"/>
</dbReference>
<keyword evidence="2" id="KW-0805">Transcription regulation</keyword>
<dbReference type="GO" id="GO:0045892">
    <property type="term" value="P:negative regulation of DNA-templated transcription"/>
    <property type="evidence" value="ECO:0007669"/>
    <property type="project" value="InterPro"/>
</dbReference>
<dbReference type="PRINTS" id="PR00455">
    <property type="entry name" value="HTHTETR"/>
</dbReference>
<dbReference type="SUPFAM" id="SSF46689">
    <property type="entry name" value="Homeodomain-like"/>
    <property type="match status" value="1"/>
</dbReference>
<dbReference type="Gene3D" id="1.10.10.60">
    <property type="entry name" value="Homeodomain-like"/>
    <property type="match status" value="1"/>
</dbReference>
<evidence type="ECO:0000256" key="2">
    <source>
        <dbReference type="ARBA" id="ARBA00023015"/>
    </source>
</evidence>
<dbReference type="RefSeq" id="WP_179457267.1">
    <property type="nucleotide sequence ID" value="NZ_BAAAPX010000001.1"/>
</dbReference>
<proteinExistence type="predicted"/>
<sequence length="238" mass="26129">MSSEPVTSRPTLSTARVIEAAVALADREGLDGLSMRELAQRLGVVPMALYKHVANKDDLLDGMVDTVWAEVEAPSSDLGWREAMRRRSISLRSALLRHRWAVGMMESRMRPGPANLSRHDAMMGCLRRSGFSFRTTVHVTSVLDAYVYGFALQQKTLPFGTPEESGETAARKLEATPPELAAMYPHLLEVVAELARAGYDYDAEFLTGLELVLDGIEQLRPGWATADRAPRPPIGGHG</sequence>
<keyword evidence="4" id="KW-0804">Transcription</keyword>
<evidence type="ECO:0000256" key="4">
    <source>
        <dbReference type="ARBA" id="ARBA00023163"/>
    </source>
</evidence>
<keyword evidence="8" id="KW-1185">Reference proteome</keyword>
<feature type="DNA-binding region" description="H-T-H motif" evidence="5">
    <location>
        <begin position="34"/>
        <end position="53"/>
    </location>
</feature>
<dbReference type="Proteomes" id="UP000589620">
    <property type="component" value="Unassembled WGS sequence"/>
</dbReference>
<reference evidence="7 8" key="1">
    <citation type="submission" date="2020-07" db="EMBL/GenBank/DDBJ databases">
        <title>Sequencing the genomes of 1000 actinobacteria strains.</title>
        <authorList>
            <person name="Klenk H.-P."/>
        </authorList>
    </citation>
    <scope>NUCLEOTIDE SEQUENCE [LARGE SCALE GENOMIC DNA]</scope>
    <source>
        <strain evidence="7 8">DSM 23871</strain>
    </source>
</reference>
<dbReference type="InterPro" id="IPR001647">
    <property type="entry name" value="HTH_TetR"/>
</dbReference>
<dbReference type="GO" id="GO:0003700">
    <property type="term" value="F:DNA-binding transcription factor activity"/>
    <property type="evidence" value="ECO:0007669"/>
    <property type="project" value="TreeGrafter"/>
</dbReference>
<dbReference type="Gene3D" id="1.10.357.10">
    <property type="entry name" value="Tetracycline Repressor, domain 2"/>
    <property type="match status" value="1"/>
</dbReference>
<dbReference type="Pfam" id="PF00440">
    <property type="entry name" value="TetR_N"/>
    <property type="match status" value="1"/>
</dbReference>
<evidence type="ECO:0000313" key="8">
    <source>
        <dbReference type="Proteomes" id="UP000589620"/>
    </source>
</evidence>
<dbReference type="PROSITE" id="PS50977">
    <property type="entry name" value="HTH_TETR_2"/>
    <property type="match status" value="1"/>
</dbReference>
<dbReference type="GO" id="GO:0046677">
    <property type="term" value="P:response to antibiotic"/>
    <property type="evidence" value="ECO:0007669"/>
    <property type="project" value="InterPro"/>
</dbReference>